<dbReference type="InterPro" id="IPR010918">
    <property type="entry name" value="PurM-like_C_dom"/>
</dbReference>
<dbReference type="EMBL" id="BAABWN010000019">
    <property type="protein sequence ID" value="GAA6170084.1"/>
    <property type="molecule type" value="Genomic_DNA"/>
</dbReference>
<dbReference type="Proteomes" id="UP001465153">
    <property type="component" value="Unassembled WGS sequence"/>
</dbReference>
<evidence type="ECO:0000259" key="3">
    <source>
        <dbReference type="Pfam" id="PF02769"/>
    </source>
</evidence>
<feature type="domain" description="PurM-like C-terminal" evidence="3">
    <location>
        <begin position="203"/>
        <end position="315"/>
    </location>
</feature>
<dbReference type="Pfam" id="PF00586">
    <property type="entry name" value="AIRS"/>
    <property type="match status" value="1"/>
</dbReference>
<evidence type="ECO:0000313" key="5">
    <source>
        <dbReference type="Proteomes" id="UP001465153"/>
    </source>
</evidence>
<keyword evidence="5" id="KW-1185">Reference proteome</keyword>
<dbReference type="Gene3D" id="3.30.1330.10">
    <property type="entry name" value="PurM-like, N-terminal domain"/>
    <property type="match status" value="1"/>
</dbReference>
<keyword evidence="1" id="KW-0784">Thiamine biosynthesis</keyword>
<name>A0ABQ0AEK7_9GAMM</name>
<dbReference type="CDD" id="cd02192">
    <property type="entry name" value="PurM-like3"/>
    <property type="match status" value="1"/>
</dbReference>
<dbReference type="NCBIfam" id="TIGR04049">
    <property type="entry name" value="AIR_rel_sll0787"/>
    <property type="match status" value="1"/>
</dbReference>
<gene>
    <name evidence="4" type="ORF">NBRC116591_38970</name>
</gene>
<accession>A0ABQ0AEK7</accession>
<dbReference type="SUPFAM" id="SSF55326">
    <property type="entry name" value="PurM N-terminal domain-like"/>
    <property type="match status" value="1"/>
</dbReference>
<dbReference type="InterPro" id="IPR011413">
    <property type="entry name" value="UCP036540_AIR"/>
</dbReference>
<dbReference type="InterPro" id="IPR016188">
    <property type="entry name" value="PurM-like_N"/>
</dbReference>
<sequence>MGTMAHNLDQRSLVSEDDNLKSLLEFIRQYSGLNSKKDIAQVSQLLPSLPANWQPNGDDTAAIPTDNGYQLFAIEGMQPKLVAEQPWFAGWCSVMVNCSDIAAMGGRPTALVNAVWNTDDKAHLTELMRGITDAAKQLNVTMVGGHTSLNSENPYLAVSIIGHANALLSSFAAKPGDVLVAAIDLRGQFQGNSLNWNAATTAPEGRLRDDLEILPTIAEKEFAHAAKDISQAGLLGTTVMMLESSNVGATINLEQIPKPEQVALKDWLRAFPSFGYLLATCKNKVPDLLQQFHQRKISAAVIGEFNSSKNLEVTIDNQSEIFYDLNNEALTGFKDSRN</sequence>
<dbReference type="PANTHER" id="PTHR30270:SF0">
    <property type="entry name" value="THIAMINE-MONOPHOSPHATE KINASE"/>
    <property type="match status" value="1"/>
</dbReference>
<evidence type="ECO:0000256" key="1">
    <source>
        <dbReference type="ARBA" id="ARBA00022977"/>
    </source>
</evidence>
<protein>
    <submittedName>
        <fullName evidence="4">Methanogenesis marker 2 protein</fullName>
    </submittedName>
</protein>
<comment type="caution">
    <text evidence="4">The sequence shown here is derived from an EMBL/GenBank/DDBJ whole genome shotgun (WGS) entry which is preliminary data.</text>
</comment>
<proteinExistence type="predicted"/>
<reference evidence="4 5" key="1">
    <citation type="submission" date="2024-04" db="EMBL/GenBank/DDBJ databases">
        <title>Draft genome sequence of Sessilibacter corallicola NBRC 116591.</title>
        <authorList>
            <person name="Miyakawa T."/>
            <person name="Kusuya Y."/>
            <person name="Miura T."/>
        </authorList>
    </citation>
    <scope>NUCLEOTIDE SEQUENCE [LARGE SCALE GENOMIC DNA]</scope>
    <source>
        <strain evidence="4 5">KU-00831-HH</strain>
    </source>
</reference>
<evidence type="ECO:0000313" key="4">
    <source>
        <dbReference type="EMBL" id="GAA6170084.1"/>
    </source>
</evidence>
<dbReference type="RefSeq" id="WP_353304432.1">
    <property type="nucleotide sequence ID" value="NZ_BAABWN010000019.1"/>
</dbReference>
<dbReference type="PIRSF" id="PIRSF036540">
    <property type="entry name" value="UCP036540_AIR"/>
    <property type="match status" value="1"/>
</dbReference>
<organism evidence="4 5">
    <name type="scientific">Sessilibacter corallicola</name>
    <dbReference type="NCBI Taxonomy" id="2904075"/>
    <lineage>
        <taxon>Bacteria</taxon>
        <taxon>Pseudomonadati</taxon>
        <taxon>Pseudomonadota</taxon>
        <taxon>Gammaproteobacteria</taxon>
        <taxon>Cellvibrionales</taxon>
        <taxon>Cellvibrionaceae</taxon>
        <taxon>Sessilibacter</taxon>
    </lineage>
</organism>
<dbReference type="InterPro" id="IPR036676">
    <property type="entry name" value="PurM-like_C_sf"/>
</dbReference>
<dbReference type="SUPFAM" id="SSF56042">
    <property type="entry name" value="PurM C-terminal domain-like"/>
    <property type="match status" value="1"/>
</dbReference>
<dbReference type="InterPro" id="IPR024030">
    <property type="entry name" value="AIR_synthase-rel_sll0787"/>
</dbReference>
<dbReference type="InterPro" id="IPR036921">
    <property type="entry name" value="PurM-like_N_sf"/>
</dbReference>
<feature type="domain" description="PurM-like N-terminal" evidence="2">
    <location>
        <begin position="57"/>
        <end position="163"/>
    </location>
</feature>
<evidence type="ECO:0000259" key="2">
    <source>
        <dbReference type="Pfam" id="PF00586"/>
    </source>
</evidence>
<dbReference type="Pfam" id="PF02769">
    <property type="entry name" value="AIRS_C"/>
    <property type="match status" value="1"/>
</dbReference>
<dbReference type="InterPro" id="IPR006283">
    <property type="entry name" value="ThiL-like"/>
</dbReference>
<dbReference type="Gene3D" id="3.90.650.10">
    <property type="entry name" value="PurM-like C-terminal domain"/>
    <property type="match status" value="1"/>
</dbReference>
<dbReference type="PANTHER" id="PTHR30270">
    <property type="entry name" value="THIAMINE-MONOPHOSPHATE KINASE"/>
    <property type="match status" value="1"/>
</dbReference>